<evidence type="ECO:0000313" key="1">
    <source>
        <dbReference type="EMBL" id="CUV01553.1"/>
    </source>
</evidence>
<protein>
    <submittedName>
        <fullName evidence="1">Uncharacterized protein</fullName>
    </submittedName>
</protein>
<gene>
    <name evidence="1" type="ORF">MGWOODY_Clf2416</name>
</gene>
<organism evidence="1">
    <name type="scientific">hydrothermal vent metagenome</name>
    <dbReference type="NCBI Taxonomy" id="652676"/>
    <lineage>
        <taxon>unclassified sequences</taxon>
        <taxon>metagenomes</taxon>
        <taxon>ecological metagenomes</taxon>
    </lineage>
</organism>
<dbReference type="EMBL" id="FAXA01000098">
    <property type="protein sequence ID" value="CUV01553.1"/>
    <property type="molecule type" value="Genomic_DNA"/>
</dbReference>
<dbReference type="AlphaFoldDB" id="A0A170Q9E3"/>
<name>A0A170Q9E3_9ZZZZ</name>
<accession>A0A170Q9E3</accession>
<sequence>MITNGGGAVFTNSGTMDNDADSNFVLDDFAKLINNWILHQRRVFNPSSRSGGIVDQKGGTLVNSGTSSQDGEGVFTNLTGAKIFNSGRINMFVSLLDNRGTIEIFHFGGCQNLAGKLGNKTGGALVIAGTVANFDSNTINSSGLIIKDRNLVNAGRME</sequence>
<reference evidence="1" key="1">
    <citation type="submission" date="2015-10" db="EMBL/GenBank/DDBJ databases">
        <authorList>
            <person name="Gilbert D.G."/>
        </authorList>
    </citation>
    <scope>NUCLEOTIDE SEQUENCE</scope>
</reference>
<proteinExistence type="predicted"/>